<gene>
    <name evidence="1" type="ORF">METZ01_LOCUS231946</name>
</gene>
<organism evidence="1">
    <name type="scientific">marine metagenome</name>
    <dbReference type="NCBI Taxonomy" id="408172"/>
    <lineage>
        <taxon>unclassified sequences</taxon>
        <taxon>metagenomes</taxon>
        <taxon>ecological metagenomes</taxon>
    </lineage>
</organism>
<proteinExistence type="predicted"/>
<protein>
    <submittedName>
        <fullName evidence="1">Uncharacterized protein</fullName>
    </submittedName>
</protein>
<dbReference type="AlphaFoldDB" id="A0A382GW37"/>
<reference evidence="1" key="1">
    <citation type="submission" date="2018-05" db="EMBL/GenBank/DDBJ databases">
        <authorList>
            <person name="Lanie J.A."/>
            <person name="Ng W.-L."/>
            <person name="Kazmierczak K.M."/>
            <person name="Andrzejewski T.M."/>
            <person name="Davidsen T.M."/>
            <person name="Wayne K.J."/>
            <person name="Tettelin H."/>
            <person name="Glass J.I."/>
            <person name="Rusch D."/>
            <person name="Podicherti R."/>
            <person name="Tsui H.-C.T."/>
            <person name="Winkler M.E."/>
        </authorList>
    </citation>
    <scope>NUCLEOTIDE SEQUENCE</scope>
</reference>
<dbReference type="Gene3D" id="3.40.30.10">
    <property type="entry name" value="Glutaredoxin"/>
    <property type="match status" value="1"/>
</dbReference>
<feature type="non-terminal residue" evidence="1">
    <location>
        <position position="1"/>
    </location>
</feature>
<accession>A0A382GW37</accession>
<name>A0A382GW37_9ZZZZ</name>
<evidence type="ECO:0000313" key="1">
    <source>
        <dbReference type="EMBL" id="SVB79092.1"/>
    </source>
</evidence>
<sequence length="106" mass="12532">VNNKYKVLIKISGKYSTKKHADLLSEFILNSFSELEESESIVVKTVINNNYNFNISINDTEIFSKRNFWNKYPNYENIVNKIQEKLNEKNMYAAMKAAYDFNNELF</sequence>
<dbReference type="EMBL" id="UINC01057675">
    <property type="protein sequence ID" value="SVB79092.1"/>
    <property type="molecule type" value="Genomic_DNA"/>
</dbReference>